<evidence type="ECO:0000259" key="2">
    <source>
        <dbReference type="PROSITE" id="PS50835"/>
    </source>
</evidence>
<feature type="signal peptide" evidence="1">
    <location>
        <begin position="1"/>
        <end position="18"/>
    </location>
</feature>
<keyword evidence="4" id="KW-1185">Reference proteome</keyword>
<dbReference type="AlphaFoldDB" id="A0AAD9KRN5"/>
<comment type="caution">
    <text evidence="3">The sequence shown here is derived from an EMBL/GenBank/DDBJ whole genome shotgun (WGS) entry which is preliminary data.</text>
</comment>
<sequence length="1014" mass="109053">MACEVAAMTRLRCVFVTAFVVAGVLVSVESKCKSTGRSCVRSCVKRLNGNYQSCNGCHVYVTCSSHVMYDNRPCPARLVWNDKTKVCDWMSPTCTCKATCDGGTQRRVRRCDDPSPQNGGSDCVGVSSESRPCNQWACPGNMSSHLSTRGRFIADCSQCLCAGDSVSGKVTDRQTSLALANVNIYTVGREWSPSAVSGSDGRFTISGVCVDGLKLTARKGGYESASREYSVSADSSVTVVMYTLERPTLTVEPASTAGFVGGKASFSCRATAEPDVSQYDWFKDGDLLRSDKVSVGGNSGATYNVNGLTTGDEGVYACRAVSLGGKIFSRGANLIVKDAGAIDTCDEKPQDQWVELPPTCSVTNGGIRVKSVNIGRCHQVPCVTKTSLDSANLCCVPSSTRQMEVECHGFSYKVNQIVTCGCSECKSDNTVTVSGIVKSGDASVLVPTTGLQITQDTVQYRVINSQFSFEAMPRAGKILFHVKSSIFMAQLVTLDISEGVTAMYVEVTLVPKPSPDIVDVATGGQVNVDTPGLPSAVSINIAPSSFQDTNGNPVLGRVKIYTTFADPRKSDGIANAPGQFTFEDSEGVTRHLKTFGVITLMAEDTTGNDVFLSGKASIEIDADALGVETGESVALWSIDGSSGAWRKSETLTYTGSRRRRRQVAISGNSVAGETEIPPNLPYLNCDRPFLRGRLCSIAVFVYYGGDFSIPLEGERVSAFIKENGLFIGRTSGFSDQNGKACLLVVCGLQHIVRLESVNGVTVHPTHHLPFGFAVTNTVDGFEFTATSPATQVDNVNGPVFKYRAWRSICSSSNSSTYHFSLAKPPVRPSLYGSLNAVEMRPGFDLSWFPNPPAGREVCVVQVGIKTYEPSEIKMVGISTAVNGDQYGTHTSTSMKRSYSRNELYRVACVVFRCPTNESEYTAVDLQIVSNKGSQCRFTYSVLVNVVGDYHGVTKYVSHSNSSFQVRILARAEGEKRGFDVGIYRATNPGDVAFYRAINKCTTGFTRVADFDCSG</sequence>
<dbReference type="InterPro" id="IPR056255">
    <property type="entry name" value="CILP-1/2_dom"/>
</dbReference>
<dbReference type="Pfam" id="PF13927">
    <property type="entry name" value="Ig_3"/>
    <property type="match status" value="1"/>
</dbReference>
<keyword evidence="1" id="KW-0732">Signal</keyword>
<feature type="chain" id="PRO_5042222356" description="Ig-like domain-containing protein" evidence="1">
    <location>
        <begin position="19"/>
        <end position="1014"/>
    </location>
</feature>
<dbReference type="GO" id="GO:0008061">
    <property type="term" value="F:chitin binding"/>
    <property type="evidence" value="ECO:0007669"/>
    <property type="project" value="InterPro"/>
</dbReference>
<proteinExistence type="predicted"/>
<dbReference type="Proteomes" id="UP001209878">
    <property type="component" value="Unassembled WGS sequence"/>
</dbReference>
<evidence type="ECO:0000256" key="1">
    <source>
        <dbReference type="SAM" id="SignalP"/>
    </source>
</evidence>
<dbReference type="SUPFAM" id="SSF82895">
    <property type="entry name" value="TSP-1 type 1 repeat"/>
    <property type="match status" value="1"/>
</dbReference>
<dbReference type="SMART" id="SM00409">
    <property type="entry name" value="IG"/>
    <property type="match status" value="1"/>
</dbReference>
<dbReference type="InterPro" id="IPR008969">
    <property type="entry name" value="CarboxyPept-like_regulatory"/>
</dbReference>
<dbReference type="InterPro" id="IPR007110">
    <property type="entry name" value="Ig-like_dom"/>
</dbReference>
<dbReference type="InterPro" id="IPR002557">
    <property type="entry name" value="Chitin-bd_dom"/>
</dbReference>
<gene>
    <name evidence="3" type="ORF">NP493_688g01019</name>
</gene>
<dbReference type="Pfam" id="PF01607">
    <property type="entry name" value="CBM_14"/>
    <property type="match status" value="1"/>
</dbReference>
<dbReference type="PROSITE" id="PS50092">
    <property type="entry name" value="TSP1"/>
    <property type="match status" value="1"/>
</dbReference>
<evidence type="ECO:0000313" key="4">
    <source>
        <dbReference type="Proteomes" id="UP001209878"/>
    </source>
</evidence>
<dbReference type="GO" id="GO:0005576">
    <property type="term" value="C:extracellular region"/>
    <property type="evidence" value="ECO:0007669"/>
    <property type="project" value="InterPro"/>
</dbReference>
<evidence type="ECO:0000313" key="3">
    <source>
        <dbReference type="EMBL" id="KAK2176075.1"/>
    </source>
</evidence>
<organism evidence="3 4">
    <name type="scientific">Ridgeia piscesae</name>
    <name type="common">Tubeworm</name>
    <dbReference type="NCBI Taxonomy" id="27915"/>
    <lineage>
        <taxon>Eukaryota</taxon>
        <taxon>Metazoa</taxon>
        <taxon>Spiralia</taxon>
        <taxon>Lophotrochozoa</taxon>
        <taxon>Annelida</taxon>
        <taxon>Polychaeta</taxon>
        <taxon>Sedentaria</taxon>
        <taxon>Canalipalpata</taxon>
        <taxon>Sabellida</taxon>
        <taxon>Siboglinidae</taxon>
        <taxon>Ridgeia</taxon>
    </lineage>
</organism>
<dbReference type="Gene3D" id="2.60.40.1120">
    <property type="entry name" value="Carboxypeptidase-like, regulatory domain"/>
    <property type="match status" value="1"/>
</dbReference>
<feature type="domain" description="Ig-like" evidence="2">
    <location>
        <begin position="247"/>
        <end position="320"/>
    </location>
</feature>
<dbReference type="InterPro" id="IPR000884">
    <property type="entry name" value="TSP1_rpt"/>
</dbReference>
<dbReference type="SUPFAM" id="SSF48726">
    <property type="entry name" value="Immunoglobulin"/>
    <property type="match status" value="1"/>
</dbReference>
<dbReference type="Gene3D" id="2.60.40.10">
    <property type="entry name" value="Immunoglobulins"/>
    <property type="match status" value="1"/>
</dbReference>
<dbReference type="SUPFAM" id="SSF49464">
    <property type="entry name" value="Carboxypeptidase regulatory domain-like"/>
    <property type="match status" value="1"/>
</dbReference>
<dbReference type="InterPro" id="IPR013783">
    <property type="entry name" value="Ig-like_fold"/>
</dbReference>
<dbReference type="EMBL" id="JAODUO010000686">
    <property type="protein sequence ID" value="KAK2176075.1"/>
    <property type="molecule type" value="Genomic_DNA"/>
</dbReference>
<dbReference type="Pfam" id="PF13620">
    <property type="entry name" value="CarboxypepD_reg"/>
    <property type="match status" value="1"/>
</dbReference>
<dbReference type="Pfam" id="PF23708">
    <property type="entry name" value="CILP_5th"/>
    <property type="match status" value="1"/>
</dbReference>
<dbReference type="Gene3D" id="2.20.100.10">
    <property type="entry name" value="Thrombospondin type-1 (TSP1) repeat"/>
    <property type="match status" value="1"/>
</dbReference>
<dbReference type="InterPro" id="IPR003599">
    <property type="entry name" value="Ig_sub"/>
</dbReference>
<dbReference type="InterPro" id="IPR036383">
    <property type="entry name" value="TSP1_rpt_sf"/>
</dbReference>
<dbReference type="InterPro" id="IPR036179">
    <property type="entry name" value="Ig-like_dom_sf"/>
</dbReference>
<protein>
    <recommendedName>
        <fullName evidence="2">Ig-like domain-containing protein</fullName>
    </recommendedName>
</protein>
<accession>A0AAD9KRN5</accession>
<dbReference type="PROSITE" id="PS50835">
    <property type="entry name" value="IG_LIKE"/>
    <property type="match status" value="1"/>
</dbReference>
<name>A0AAD9KRN5_RIDPI</name>
<reference evidence="3" key="1">
    <citation type="journal article" date="2023" name="Mol. Biol. Evol.">
        <title>Third-Generation Sequencing Reveals the Adaptive Role of the Epigenome in Three Deep-Sea Polychaetes.</title>
        <authorList>
            <person name="Perez M."/>
            <person name="Aroh O."/>
            <person name="Sun Y."/>
            <person name="Lan Y."/>
            <person name="Juniper S.K."/>
            <person name="Young C.R."/>
            <person name="Angers B."/>
            <person name="Qian P.Y."/>
        </authorList>
    </citation>
    <scope>NUCLEOTIDE SEQUENCE</scope>
    <source>
        <strain evidence="3">R07B-5</strain>
    </source>
</reference>
<dbReference type="SMART" id="SM00209">
    <property type="entry name" value="TSP1"/>
    <property type="match status" value="1"/>
</dbReference>